<sequence>MAGSGTRVLIVGATSAIASEVARLYAAQGCSLYLLARDPDRLASLVGELEQLGADLRGHASGDLDELQHNAGRIAAAIEALGTIDVALIAHGYLGDQRRSEASLDEALKILATNLASPISLLIPLANQLEAQGAGHLAAITSVAGERGRPRNFTYGAAKGGLTRYLEGQRSRLRPRGVFVHNIKLGPVDTPMTASHRKNALFADRRAVARTIVRVLERRRHAIYVPWFWWLIMLVVRLVPEPLFQRLRSLSGR</sequence>
<dbReference type="GO" id="GO:0016491">
    <property type="term" value="F:oxidoreductase activity"/>
    <property type="evidence" value="ECO:0007669"/>
    <property type="project" value="UniProtKB-KW"/>
</dbReference>
<dbReference type="InterPro" id="IPR036291">
    <property type="entry name" value="NAD(P)-bd_dom_sf"/>
</dbReference>
<accession>A0A2S9YSZ9</accession>
<dbReference type="SUPFAM" id="SSF51735">
    <property type="entry name" value="NAD(P)-binding Rossmann-fold domains"/>
    <property type="match status" value="1"/>
</dbReference>
<dbReference type="PROSITE" id="PS00061">
    <property type="entry name" value="ADH_SHORT"/>
    <property type="match status" value="1"/>
</dbReference>
<dbReference type="EMBL" id="PVNL01000044">
    <property type="protein sequence ID" value="PRQ08218.1"/>
    <property type="molecule type" value="Genomic_DNA"/>
</dbReference>
<dbReference type="GO" id="GO:0016020">
    <property type="term" value="C:membrane"/>
    <property type="evidence" value="ECO:0007669"/>
    <property type="project" value="TreeGrafter"/>
</dbReference>
<dbReference type="InterPro" id="IPR020904">
    <property type="entry name" value="Sc_DH/Rdtase_CS"/>
</dbReference>
<dbReference type="Pfam" id="PF00106">
    <property type="entry name" value="adh_short"/>
    <property type="match status" value="1"/>
</dbReference>
<organism evidence="3 4">
    <name type="scientific">Enhygromyxa salina</name>
    <dbReference type="NCBI Taxonomy" id="215803"/>
    <lineage>
        <taxon>Bacteria</taxon>
        <taxon>Pseudomonadati</taxon>
        <taxon>Myxococcota</taxon>
        <taxon>Polyangia</taxon>
        <taxon>Nannocystales</taxon>
        <taxon>Nannocystaceae</taxon>
        <taxon>Enhygromyxa</taxon>
    </lineage>
</organism>
<comment type="similarity">
    <text evidence="1">Belongs to the short-chain dehydrogenases/reductases (SDR) family.</text>
</comment>
<dbReference type="PANTHER" id="PTHR44196">
    <property type="entry name" value="DEHYDROGENASE/REDUCTASE SDR FAMILY MEMBER 7B"/>
    <property type="match status" value="1"/>
</dbReference>
<dbReference type="EC" id="1.3.1.-" evidence="3"/>
<dbReference type="PANTHER" id="PTHR44196:SF1">
    <property type="entry name" value="DEHYDROGENASE_REDUCTASE SDR FAMILY MEMBER 7B"/>
    <property type="match status" value="1"/>
</dbReference>
<dbReference type="OrthoDB" id="9804952at2"/>
<comment type="caution">
    <text evidence="3">The sequence shown here is derived from an EMBL/GenBank/DDBJ whole genome shotgun (WGS) entry which is preliminary data.</text>
</comment>
<protein>
    <submittedName>
        <fullName evidence="3">Putative ketoacyl reductase</fullName>
        <ecNumber evidence="3">1.3.1.-</ecNumber>
    </submittedName>
</protein>
<evidence type="ECO:0000256" key="1">
    <source>
        <dbReference type="ARBA" id="ARBA00006484"/>
    </source>
</evidence>
<evidence type="ECO:0000313" key="3">
    <source>
        <dbReference type="EMBL" id="PRQ08218.1"/>
    </source>
</evidence>
<gene>
    <name evidence="3" type="primary">actIII_1</name>
    <name evidence="3" type="ORF">ENSA7_21900</name>
</gene>
<evidence type="ECO:0000313" key="4">
    <source>
        <dbReference type="Proteomes" id="UP000238823"/>
    </source>
</evidence>
<dbReference type="PRINTS" id="PR00081">
    <property type="entry name" value="GDHRDH"/>
</dbReference>
<dbReference type="Gene3D" id="3.40.50.720">
    <property type="entry name" value="NAD(P)-binding Rossmann-like Domain"/>
    <property type="match status" value="1"/>
</dbReference>
<keyword evidence="2 3" id="KW-0560">Oxidoreductase</keyword>
<proteinExistence type="inferred from homology"/>
<dbReference type="InterPro" id="IPR002347">
    <property type="entry name" value="SDR_fam"/>
</dbReference>
<reference evidence="3 4" key="1">
    <citation type="submission" date="2018-03" db="EMBL/GenBank/DDBJ databases">
        <title>Draft Genome Sequences of the Obligatory Marine Myxobacteria Enhygromyxa salina SWB007.</title>
        <authorList>
            <person name="Poehlein A."/>
            <person name="Moghaddam J.A."/>
            <person name="Harms H."/>
            <person name="Alanjari M."/>
            <person name="Koenig G.M."/>
            <person name="Daniel R."/>
            <person name="Schaeberle T.F."/>
        </authorList>
    </citation>
    <scope>NUCLEOTIDE SEQUENCE [LARGE SCALE GENOMIC DNA]</scope>
    <source>
        <strain evidence="3 4">SWB007</strain>
    </source>
</reference>
<dbReference type="RefSeq" id="WP_106089198.1">
    <property type="nucleotide sequence ID" value="NZ_PVNL01000044.1"/>
</dbReference>
<dbReference type="AlphaFoldDB" id="A0A2S9YSZ9"/>
<evidence type="ECO:0000256" key="2">
    <source>
        <dbReference type="ARBA" id="ARBA00023002"/>
    </source>
</evidence>
<name>A0A2S9YSZ9_9BACT</name>
<dbReference type="Proteomes" id="UP000238823">
    <property type="component" value="Unassembled WGS sequence"/>
</dbReference>